<keyword evidence="4 6" id="KW-0732">Signal</keyword>
<dbReference type="Proteomes" id="UP001329430">
    <property type="component" value="Chromosome 7"/>
</dbReference>
<reference evidence="7 8" key="1">
    <citation type="journal article" date="2024" name="Insects">
        <title>An Improved Chromosome-Level Genome Assembly of the Firefly Pyrocoelia pectoralis.</title>
        <authorList>
            <person name="Fu X."/>
            <person name="Meyer-Rochow V.B."/>
            <person name="Ballantyne L."/>
            <person name="Zhu X."/>
        </authorList>
    </citation>
    <scope>NUCLEOTIDE SEQUENCE [LARGE SCALE GENOMIC DNA]</scope>
    <source>
        <strain evidence="7">XCY_ONT2</strain>
    </source>
</reference>
<dbReference type="InterPro" id="IPR011042">
    <property type="entry name" value="6-blade_b-propeller_TolB-like"/>
</dbReference>
<dbReference type="PANTHER" id="PTHR10009:SF7">
    <property type="entry name" value="GH10609P-RELATED"/>
    <property type="match status" value="1"/>
</dbReference>
<evidence type="ECO:0000256" key="1">
    <source>
        <dbReference type="ARBA" id="ARBA00004613"/>
    </source>
</evidence>
<keyword evidence="3" id="KW-0964">Secreted</keyword>
<dbReference type="AlphaFoldDB" id="A0AAN7VCB4"/>
<name>A0AAN7VCB4_9COLE</name>
<feature type="chain" id="PRO_5042844736" description="Bee-milk protein" evidence="6">
    <location>
        <begin position="20"/>
        <end position="495"/>
    </location>
</feature>
<evidence type="ECO:0008006" key="9">
    <source>
        <dbReference type="Google" id="ProtNLM"/>
    </source>
</evidence>
<evidence type="ECO:0000313" key="7">
    <source>
        <dbReference type="EMBL" id="KAK5640789.1"/>
    </source>
</evidence>
<evidence type="ECO:0000313" key="8">
    <source>
        <dbReference type="Proteomes" id="UP001329430"/>
    </source>
</evidence>
<accession>A0AAN7VCB4</accession>
<dbReference type="Pfam" id="PF03022">
    <property type="entry name" value="MRJP"/>
    <property type="match status" value="1"/>
</dbReference>
<sequence length="495" mass="56656">MRITVVCFVFLCLLKCNCGKYENRKIGSASYQFVHRIYGKDRPIFSFGDEPDETKWLCIIFGMCHVSFFPQINAEGELTSVYQWTNLEYDYPSESARRQAINNKEFILENGAPLDVDVHYTKSKNKIFVTVPRFQQGIPATLGIITSRSYKGNPVLAPYPSWSWHQNSKQCPRDRLVSVFRVKIDECQRLWVLDVGRIGDDRLCPAQILAFDLKTDQLVHRYEIPDNQLQSNSILVTIIPDVRDPEGIDTFVYVADCQGMALIVHDTQRGTSWRIVDKTMYPNPFFGSYNIAGQTFDIMDGIMGMDLSPYKAGDDRILYYHAMSSGSEQWVRTSYLRNQTMFLNDPSPAPQIFNVYSGQRHSQVPGMAIDKNGIAYFGLVTDMSMNCWNTALEYGTNNIDVIAQDKITLQFPSNVKIITNLLDKQELWFVTMRFQKVITSTLNLSETNFRIIAGKIDDLLKGSKCLNRYPSSQHVHVHGGGYGYGKQHKRDHRLN</sequence>
<gene>
    <name evidence="7" type="ORF">RI129_009336</name>
</gene>
<evidence type="ECO:0000256" key="2">
    <source>
        <dbReference type="ARBA" id="ARBA00009127"/>
    </source>
</evidence>
<comment type="caution">
    <text evidence="7">The sequence shown here is derived from an EMBL/GenBank/DDBJ whole genome shotgun (WGS) entry which is preliminary data.</text>
</comment>
<comment type="subcellular location">
    <subcellularLocation>
        <location evidence="1">Secreted</location>
    </subcellularLocation>
</comment>
<keyword evidence="5" id="KW-0325">Glycoprotein</keyword>
<evidence type="ECO:0000256" key="3">
    <source>
        <dbReference type="ARBA" id="ARBA00022525"/>
    </source>
</evidence>
<dbReference type="Gene3D" id="2.120.10.30">
    <property type="entry name" value="TolB, C-terminal domain"/>
    <property type="match status" value="1"/>
</dbReference>
<dbReference type="FunFam" id="2.120.10.30:FF:000045">
    <property type="entry name" value="Blast:Protein yellow"/>
    <property type="match status" value="1"/>
</dbReference>
<proteinExistence type="inferred from homology"/>
<dbReference type="PANTHER" id="PTHR10009">
    <property type="entry name" value="PROTEIN YELLOW-RELATED"/>
    <property type="match status" value="1"/>
</dbReference>
<protein>
    <recommendedName>
        <fullName evidence="9">Bee-milk protein</fullName>
    </recommendedName>
</protein>
<evidence type="ECO:0000256" key="6">
    <source>
        <dbReference type="SAM" id="SignalP"/>
    </source>
</evidence>
<dbReference type="InterPro" id="IPR017996">
    <property type="entry name" value="MRJP/yellow-related"/>
</dbReference>
<evidence type="ECO:0000256" key="5">
    <source>
        <dbReference type="ARBA" id="ARBA00023180"/>
    </source>
</evidence>
<keyword evidence="8" id="KW-1185">Reference proteome</keyword>
<feature type="signal peptide" evidence="6">
    <location>
        <begin position="1"/>
        <end position="19"/>
    </location>
</feature>
<evidence type="ECO:0000256" key="4">
    <source>
        <dbReference type="ARBA" id="ARBA00022729"/>
    </source>
</evidence>
<comment type="similarity">
    <text evidence="2">Belongs to the major royal jelly protein family.</text>
</comment>
<dbReference type="PRINTS" id="PR01366">
    <property type="entry name" value="ROYALJELLY"/>
</dbReference>
<dbReference type="EMBL" id="JAVRBK010000007">
    <property type="protein sequence ID" value="KAK5640789.1"/>
    <property type="molecule type" value="Genomic_DNA"/>
</dbReference>
<organism evidence="7 8">
    <name type="scientific">Pyrocoelia pectoralis</name>
    <dbReference type="NCBI Taxonomy" id="417401"/>
    <lineage>
        <taxon>Eukaryota</taxon>
        <taxon>Metazoa</taxon>
        <taxon>Ecdysozoa</taxon>
        <taxon>Arthropoda</taxon>
        <taxon>Hexapoda</taxon>
        <taxon>Insecta</taxon>
        <taxon>Pterygota</taxon>
        <taxon>Neoptera</taxon>
        <taxon>Endopterygota</taxon>
        <taxon>Coleoptera</taxon>
        <taxon>Polyphaga</taxon>
        <taxon>Elateriformia</taxon>
        <taxon>Elateroidea</taxon>
        <taxon>Lampyridae</taxon>
        <taxon>Lampyrinae</taxon>
        <taxon>Pyrocoelia</taxon>
    </lineage>
</organism>
<dbReference type="GO" id="GO:0005576">
    <property type="term" value="C:extracellular region"/>
    <property type="evidence" value="ECO:0007669"/>
    <property type="project" value="UniProtKB-SubCell"/>
</dbReference>